<dbReference type="Pfam" id="PF01370">
    <property type="entry name" value="Epimerase"/>
    <property type="match status" value="1"/>
</dbReference>
<dbReference type="Gene3D" id="3.40.50.720">
    <property type="entry name" value="NAD(P)-binding Rossmann-like Domain"/>
    <property type="match status" value="1"/>
</dbReference>
<dbReference type="Gene3D" id="3.90.25.10">
    <property type="entry name" value="UDP-galactose 4-epimerase, domain 1"/>
    <property type="match status" value="1"/>
</dbReference>
<gene>
    <name evidence="3" type="ORF">ETU37_06760</name>
</gene>
<evidence type="ECO:0000313" key="4">
    <source>
        <dbReference type="Proteomes" id="UP000291189"/>
    </source>
</evidence>
<keyword evidence="4" id="KW-1185">Reference proteome</keyword>
<sequence length="324" mass="35367">MRAVVTGAAGFIGSHLSQHLLDKGDEVLGIDSLTDYYDPRRKERNIAHLRNRPGFVECRLDLATAPLEMLFEKADVVYHLAGQPGVRASWGEEFAPYLSRNILATQRVLEAARNTKVYKVVYASSSSVYGDAETYPTTEDLTPRPVSPYGVTKLAAEHLCELYRTTSGVPTVSLRLFTVYGPRQRPDMAFTRLVEAALSGDPFLLYGDGQQSRDFTYVWDVVTAMRQAALSPWVGVANIGGGSRTTMNEVVEKVQALAGPIHLVRLPSQRGDVRHTAADTTTARKGFGYHPRTTLDAGLANMVDAARLGWEQAHEATAAAEAGA</sequence>
<evidence type="ECO:0000256" key="1">
    <source>
        <dbReference type="ARBA" id="ARBA00007637"/>
    </source>
</evidence>
<dbReference type="PRINTS" id="PR01713">
    <property type="entry name" value="NUCEPIMERASE"/>
</dbReference>
<dbReference type="InterPro" id="IPR036291">
    <property type="entry name" value="NAD(P)-bd_dom_sf"/>
</dbReference>
<reference evidence="3 4" key="1">
    <citation type="submission" date="2019-01" db="EMBL/GenBank/DDBJ databases">
        <title>Nocardioides guangzhouensis sp. nov., an actinobacterium isolated from soil.</title>
        <authorList>
            <person name="Fu Y."/>
            <person name="Cai Y."/>
            <person name="Lin Z."/>
            <person name="Chen P."/>
        </authorList>
    </citation>
    <scope>NUCLEOTIDE SEQUENCE [LARGE SCALE GENOMIC DNA]</scope>
    <source>
        <strain evidence="3 4">NBRC 105384</strain>
    </source>
</reference>
<evidence type="ECO:0000259" key="2">
    <source>
        <dbReference type="Pfam" id="PF01370"/>
    </source>
</evidence>
<evidence type="ECO:0000313" key="3">
    <source>
        <dbReference type="EMBL" id="RYU12680.1"/>
    </source>
</evidence>
<dbReference type="PANTHER" id="PTHR43000">
    <property type="entry name" value="DTDP-D-GLUCOSE 4,6-DEHYDRATASE-RELATED"/>
    <property type="match status" value="1"/>
</dbReference>
<accession>A0A4Q5J292</accession>
<dbReference type="RefSeq" id="WP_129986499.1">
    <property type="nucleotide sequence ID" value="NZ_SDPU01000020.1"/>
</dbReference>
<dbReference type="EMBL" id="SDPU01000020">
    <property type="protein sequence ID" value="RYU12680.1"/>
    <property type="molecule type" value="Genomic_DNA"/>
</dbReference>
<comment type="caution">
    <text evidence="3">The sequence shown here is derived from an EMBL/GenBank/DDBJ whole genome shotgun (WGS) entry which is preliminary data.</text>
</comment>
<dbReference type="AlphaFoldDB" id="A0A4Q5J292"/>
<dbReference type="Proteomes" id="UP000291189">
    <property type="component" value="Unassembled WGS sequence"/>
</dbReference>
<dbReference type="SUPFAM" id="SSF51735">
    <property type="entry name" value="NAD(P)-binding Rossmann-fold domains"/>
    <property type="match status" value="1"/>
</dbReference>
<protein>
    <submittedName>
        <fullName evidence="3">NAD-dependent epimerase/dehydratase family protein</fullName>
    </submittedName>
</protein>
<dbReference type="InterPro" id="IPR001509">
    <property type="entry name" value="Epimerase_deHydtase"/>
</dbReference>
<proteinExistence type="inferred from homology"/>
<organism evidence="3 4">
    <name type="scientific">Nocardioides iriomotensis</name>
    <dbReference type="NCBI Taxonomy" id="715784"/>
    <lineage>
        <taxon>Bacteria</taxon>
        <taxon>Bacillati</taxon>
        <taxon>Actinomycetota</taxon>
        <taxon>Actinomycetes</taxon>
        <taxon>Propionibacteriales</taxon>
        <taxon>Nocardioidaceae</taxon>
        <taxon>Nocardioides</taxon>
    </lineage>
</organism>
<name>A0A4Q5J292_9ACTN</name>
<feature type="domain" description="NAD-dependent epimerase/dehydratase" evidence="2">
    <location>
        <begin position="4"/>
        <end position="231"/>
    </location>
</feature>
<comment type="similarity">
    <text evidence="1">Belongs to the NAD(P)-dependent epimerase/dehydratase family.</text>
</comment>
<dbReference type="OrthoDB" id="9801785at2"/>